<evidence type="ECO:0000259" key="3">
    <source>
        <dbReference type="Pfam" id="PF13559"/>
    </source>
</evidence>
<dbReference type="AlphaFoldDB" id="A0A1W6MGF3"/>
<feature type="transmembrane region" description="Helical" evidence="1">
    <location>
        <begin position="106"/>
        <end position="128"/>
    </location>
</feature>
<proteinExistence type="predicted"/>
<evidence type="ECO:0000256" key="1">
    <source>
        <dbReference type="SAM" id="Phobius"/>
    </source>
</evidence>
<protein>
    <recommendedName>
        <fullName evidence="3">Protein-glutamine gamma-glutamyltransferase-like C-terminal domain-containing protein</fullName>
    </recommendedName>
</protein>
<reference evidence="4 5" key="1">
    <citation type="submission" date="2016-11" db="EMBL/GenBank/DDBJ databases">
        <title>Trade-off between light-utilization and light-protection in marine flavobacteria.</title>
        <authorList>
            <person name="Kumagai Y."/>
        </authorList>
    </citation>
    <scope>NUCLEOTIDE SEQUENCE [LARGE SCALE GENOMIC DNA]</scope>
    <source>
        <strain evidence="4 5">JCM 13191</strain>
    </source>
</reference>
<dbReference type="OrthoDB" id="5491447at2"/>
<name>A0A1W6MGF3_9FLAO</name>
<keyword evidence="1" id="KW-0812">Transmembrane</keyword>
<organism evidence="4 5">
    <name type="scientific">Nonlabens spongiae</name>
    <dbReference type="NCBI Taxonomy" id="331648"/>
    <lineage>
        <taxon>Bacteria</taxon>
        <taxon>Pseudomonadati</taxon>
        <taxon>Bacteroidota</taxon>
        <taxon>Flavobacteriia</taxon>
        <taxon>Flavobacteriales</taxon>
        <taxon>Flavobacteriaceae</taxon>
        <taxon>Nonlabens</taxon>
    </lineage>
</organism>
<keyword evidence="5" id="KW-1185">Reference proteome</keyword>
<dbReference type="Pfam" id="PF13559">
    <property type="entry name" value="DUF4129"/>
    <property type="match status" value="1"/>
</dbReference>
<feature type="chain" id="PRO_5012190636" description="Protein-glutamine gamma-glutamyltransferase-like C-terminal domain-containing protein" evidence="2">
    <location>
        <begin position="25"/>
        <end position="257"/>
    </location>
</feature>
<gene>
    <name evidence="4" type="ORF">BST97_00930</name>
</gene>
<evidence type="ECO:0000256" key="2">
    <source>
        <dbReference type="SAM" id="SignalP"/>
    </source>
</evidence>
<keyword evidence="2" id="KW-0732">Signal</keyword>
<sequence>MKKLIVFCSVFLGLVPITIGIAKAQNLEDLMPTIQEPEEKVIDTLGRVYDDSTIDKRSFGNLNDTYSGPEFKYTEVEDESENFLSGFFNGIFEFIRTVFGIDVSPVMAQIIKIFVYMIIGGFAVYFLVRLLSVESASAIVGRNRNKATAVSIEDTHIEELDLENLIRESVAAGNYRQAIRYMYLETLKLLSSTGRIEWDQQKTNGDYLREIKNPTTREKFKRISYLYDHIWYGEFDLNNNSFEDARDQFNSIKTKMA</sequence>
<dbReference type="InterPro" id="IPR025403">
    <property type="entry name" value="TgpA-like_C"/>
</dbReference>
<dbReference type="STRING" id="331648.BST97_00930"/>
<evidence type="ECO:0000313" key="5">
    <source>
        <dbReference type="Proteomes" id="UP000193431"/>
    </source>
</evidence>
<feature type="signal peptide" evidence="2">
    <location>
        <begin position="1"/>
        <end position="24"/>
    </location>
</feature>
<keyword evidence="1" id="KW-0472">Membrane</keyword>
<keyword evidence="1" id="KW-1133">Transmembrane helix</keyword>
<dbReference type="RefSeq" id="WP_085765481.1">
    <property type="nucleotide sequence ID" value="NZ_CP019344.1"/>
</dbReference>
<dbReference type="Proteomes" id="UP000193431">
    <property type="component" value="Chromosome"/>
</dbReference>
<dbReference type="EMBL" id="CP019344">
    <property type="protein sequence ID" value="ARN76681.1"/>
    <property type="molecule type" value="Genomic_DNA"/>
</dbReference>
<accession>A0A1W6MGF3</accession>
<feature type="domain" description="Protein-glutamine gamma-glutamyltransferase-like C-terminal" evidence="3">
    <location>
        <begin position="183"/>
        <end position="247"/>
    </location>
</feature>
<evidence type="ECO:0000313" key="4">
    <source>
        <dbReference type="EMBL" id="ARN76681.1"/>
    </source>
</evidence>